<name>A0A8H7CD49_9AGAR</name>
<gene>
    <name evidence="2" type="ORF">MSAN_02436900</name>
</gene>
<organism evidence="2 3">
    <name type="scientific">Mycena sanguinolenta</name>
    <dbReference type="NCBI Taxonomy" id="230812"/>
    <lineage>
        <taxon>Eukaryota</taxon>
        <taxon>Fungi</taxon>
        <taxon>Dikarya</taxon>
        <taxon>Basidiomycota</taxon>
        <taxon>Agaricomycotina</taxon>
        <taxon>Agaricomycetes</taxon>
        <taxon>Agaricomycetidae</taxon>
        <taxon>Agaricales</taxon>
        <taxon>Marasmiineae</taxon>
        <taxon>Mycenaceae</taxon>
        <taxon>Mycena</taxon>
    </lineage>
</organism>
<evidence type="ECO:0000313" key="3">
    <source>
        <dbReference type="Proteomes" id="UP000623467"/>
    </source>
</evidence>
<evidence type="ECO:0000256" key="1">
    <source>
        <dbReference type="SAM" id="MobiDB-lite"/>
    </source>
</evidence>
<sequence length="125" mass="13254">MESLITTRREKDAGTILLTSAYLLAHQRDVAGSTSAEDRLGVVDKVRMHLLSVPRPVRTLCAPNYAFLGLREWSRVNGAEALVHTRRAAQLDGCATHPAPRAVGGSAGALRFGAPDSDFSPGSGS</sequence>
<comment type="caution">
    <text evidence="2">The sequence shown here is derived from an EMBL/GenBank/DDBJ whole genome shotgun (WGS) entry which is preliminary data.</text>
</comment>
<evidence type="ECO:0000313" key="2">
    <source>
        <dbReference type="EMBL" id="KAF7331183.1"/>
    </source>
</evidence>
<dbReference type="EMBL" id="JACAZH010000060">
    <property type="protein sequence ID" value="KAF7331183.1"/>
    <property type="molecule type" value="Genomic_DNA"/>
</dbReference>
<protein>
    <submittedName>
        <fullName evidence="2">Uncharacterized protein</fullName>
    </submittedName>
</protein>
<accession>A0A8H7CD49</accession>
<proteinExistence type="predicted"/>
<dbReference type="Proteomes" id="UP000623467">
    <property type="component" value="Unassembled WGS sequence"/>
</dbReference>
<keyword evidence="3" id="KW-1185">Reference proteome</keyword>
<reference evidence="2" key="1">
    <citation type="submission" date="2020-05" db="EMBL/GenBank/DDBJ databases">
        <title>Mycena genomes resolve the evolution of fungal bioluminescence.</title>
        <authorList>
            <person name="Tsai I.J."/>
        </authorList>
    </citation>
    <scope>NUCLEOTIDE SEQUENCE</scope>
    <source>
        <strain evidence="2">160909Yilan</strain>
    </source>
</reference>
<dbReference type="AlphaFoldDB" id="A0A8H7CD49"/>
<feature type="region of interest" description="Disordered" evidence="1">
    <location>
        <begin position="106"/>
        <end position="125"/>
    </location>
</feature>